<gene>
    <name evidence="1" type="ORF">UFOVP93_45</name>
</gene>
<accession>A0A6J5L377</accession>
<organism evidence="1">
    <name type="scientific">uncultured Caudovirales phage</name>
    <dbReference type="NCBI Taxonomy" id="2100421"/>
    <lineage>
        <taxon>Viruses</taxon>
        <taxon>Duplodnaviria</taxon>
        <taxon>Heunggongvirae</taxon>
        <taxon>Uroviricota</taxon>
        <taxon>Caudoviricetes</taxon>
        <taxon>Peduoviridae</taxon>
        <taxon>Maltschvirus</taxon>
        <taxon>Maltschvirus maltsch</taxon>
    </lineage>
</organism>
<name>A0A6J5L377_9CAUD</name>
<evidence type="ECO:0000313" key="1">
    <source>
        <dbReference type="EMBL" id="CAB4127707.1"/>
    </source>
</evidence>
<protein>
    <submittedName>
        <fullName evidence="1">Uncharacterized protein</fullName>
    </submittedName>
</protein>
<sequence length="729" mass="77618">MALNELYFVTSDLDTYFVDKDSGLPLSGGRLTFYRDAARNTPKTVYQLTGAPPNYDYTALPNPIVLSGSGTVQDAGGDNVVIYYYPYDNEGNIDLYYVVCADSNGTVQFTREAWPNITAADNPTTDDFSVQNQISNAQFTQVFINENESTVYSVSAATNQVFYFAPNWDFVISGTGSVTVERIAIAGNENVATSPPYVLDVTVSAGITSCFLRQRFYLNSGLWASTANESIFLAGTLIARNEVGGSSGIQMFYVASMGGSPIAIVDAAFDNSGYQVLTGTTADPIPLSTDTNTDYAGYVDIYLSFLIGSHVQVSSIQVVPTLNEAGATILQYDLNSSNREQALMGDYYIPRLNSRPAASLLTAWDFPVNPFQFAASGNITTTAGYICDQTIALCGSSGDVGFAQDAVTNGLALTTAGSNDSFYLMQYLSGADAKKILGTRLSVNVFGYVTSASGAVTMSVYLFRAPSTSTIPTLPTSIGTVATNGVFSLTASGWASIPRSGLPTAQAVLPVITTDSQINNLSNDMSFTGWEITDSTQISDTDYFAIVATFAYVDTDTDITINSISVIPSDIPSRPAPESLTESLTKCKYYYESSYDLGTYPGAIIGDGAIVCSQFNDTASNLIAIYPRFLTARYSVEKRLGVTPSIFSLDGTAASVIIAGYNGSREIGDVDAAISGNWTLIDSGQTGFSFQPVDRSVTVANLAGSGFNPIYSEAVAAFHFVADARLGIV</sequence>
<reference evidence="1" key="1">
    <citation type="submission" date="2020-04" db="EMBL/GenBank/DDBJ databases">
        <authorList>
            <person name="Chiriac C."/>
            <person name="Salcher M."/>
            <person name="Ghai R."/>
            <person name="Kavagutti S V."/>
        </authorList>
    </citation>
    <scope>NUCLEOTIDE SEQUENCE</scope>
</reference>
<dbReference type="EMBL" id="LR796214">
    <property type="protein sequence ID" value="CAB4127707.1"/>
    <property type="molecule type" value="Genomic_DNA"/>
</dbReference>
<proteinExistence type="predicted"/>